<dbReference type="AlphaFoldDB" id="A0A7U2EZV2"/>
<organism evidence="2 3">
    <name type="scientific">Phaeosphaeria nodorum (strain SN15 / ATCC MYA-4574 / FGSC 10173)</name>
    <name type="common">Glume blotch fungus</name>
    <name type="synonym">Parastagonospora nodorum</name>
    <dbReference type="NCBI Taxonomy" id="321614"/>
    <lineage>
        <taxon>Eukaryota</taxon>
        <taxon>Fungi</taxon>
        <taxon>Dikarya</taxon>
        <taxon>Ascomycota</taxon>
        <taxon>Pezizomycotina</taxon>
        <taxon>Dothideomycetes</taxon>
        <taxon>Pleosporomycetidae</taxon>
        <taxon>Pleosporales</taxon>
        <taxon>Pleosporineae</taxon>
        <taxon>Phaeosphaeriaceae</taxon>
        <taxon>Parastagonospora</taxon>
    </lineage>
</organism>
<reference evidence="3" key="1">
    <citation type="journal article" date="2021" name="BMC Genomics">
        <title>Chromosome-level genome assembly and manually-curated proteome of model necrotroph Parastagonospora nodorum Sn15 reveals a genome-wide trove of candidate effector homologs, and redundancy of virulence-related functions within an accessory chromosome.</title>
        <authorList>
            <person name="Bertazzoni S."/>
            <person name="Jones D.A.B."/>
            <person name="Phan H.T."/>
            <person name="Tan K.-C."/>
            <person name="Hane J.K."/>
        </authorList>
    </citation>
    <scope>NUCLEOTIDE SEQUENCE [LARGE SCALE GENOMIC DNA]</scope>
    <source>
        <strain evidence="3">SN15 / ATCC MYA-4574 / FGSC 10173)</strain>
    </source>
</reference>
<proteinExistence type="predicted"/>
<dbReference type="VEuPathDB" id="FungiDB:JI435_056740"/>
<feature type="chain" id="PRO_5034875004" description="AA1-like domain-containing protein" evidence="1">
    <location>
        <begin position="19"/>
        <end position="128"/>
    </location>
</feature>
<dbReference type="OMA" id="CQNLAIR"/>
<accession>A0A7U2EZV2</accession>
<gene>
    <name evidence="2" type="ORF">JI435_056740</name>
</gene>
<evidence type="ECO:0000313" key="3">
    <source>
        <dbReference type="Proteomes" id="UP000663193"/>
    </source>
</evidence>
<evidence type="ECO:0008006" key="4">
    <source>
        <dbReference type="Google" id="ProtNLM"/>
    </source>
</evidence>
<protein>
    <recommendedName>
        <fullName evidence="4">AA1-like domain-containing protein</fullName>
    </recommendedName>
</protein>
<dbReference type="EMBL" id="CP069028">
    <property type="protein sequence ID" value="QRC96032.1"/>
    <property type="molecule type" value="Genomic_DNA"/>
</dbReference>
<name>A0A7U2EZV2_PHANO</name>
<dbReference type="KEGG" id="pno:SNOG_05674"/>
<evidence type="ECO:0000313" key="2">
    <source>
        <dbReference type="EMBL" id="QRC96032.1"/>
    </source>
</evidence>
<sequence>MQFTTITAILASAVLASAGPLDARQTATRSVVGTFFTNKNGCNPPSTGVSFTFVQGTPGACQNLAVPVNGAITDTNFTNNNLTRTIRFYNKPCNQLGSANFFDVTPLNGAPEPVPDCKSQLVVSYSTI</sequence>
<keyword evidence="3" id="KW-1185">Reference proteome</keyword>
<feature type="signal peptide" evidence="1">
    <location>
        <begin position="1"/>
        <end position="18"/>
    </location>
</feature>
<dbReference type="Proteomes" id="UP000663193">
    <property type="component" value="Chromosome 6"/>
</dbReference>
<dbReference type="OrthoDB" id="3761614at2759"/>
<evidence type="ECO:0000256" key="1">
    <source>
        <dbReference type="SAM" id="SignalP"/>
    </source>
</evidence>
<keyword evidence="1" id="KW-0732">Signal</keyword>
<dbReference type="RefSeq" id="XP_001796071.1">
    <property type="nucleotide sequence ID" value="XM_001796019.1"/>
</dbReference>